<reference evidence="3" key="1">
    <citation type="submission" date="2016-10" db="EMBL/GenBank/DDBJ databases">
        <authorList>
            <person name="Varghese N."/>
            <person name="Submissions S."/>
        </authorList>
    </citation>
    <scope>NUCLEOTIDE SEQUENCE [LARGE SCALE GENOMIC DNA]</scope>
    <source>
        <strain evidence="3">DSM 21620</strain>
    </source>
</reference>
<feature type="transmembrane region" description="Helical" evidence="1">
    <location>
        <begin position="47"/>
        <end position="72"/>
    </location>
</feature>
<gene>
    <name evidence="2" type="ORF">SAMN05421663_102240</name>
</gene>
<dbReference type="Pfam" id="PF13061">
    <property type="entry name" value="DUF3923"/>
    <property type="match status" value="1"/>
</dbReference>
<keyword evidence="1" id="KW-0472">Membrane</keyword>
<organism evidence="2 3">
    <name type="scientific">Terribacillus halophilus</name>
    <dbReference type="NCBI Taxonomy" id="361279"/>
    <lineage>
        <taxon>Bacteria</taxon>
        <taxon>Bacillati</taxon>
        <taxon>Bacillota</taxon>
        <taxon>Bacilli</taxon>
        <taxon>Bacillales</taxon>
        <taxon>Bacillaceae</taxon>
        <taxon>Terribacillus</taxon>
    </lineage>
</organism>
<keyword evidence="3" id="KW-1185">Reference proteome</keyword>
<proteinExistence type="predicted"/>
<dbReference type="OrthoDB" id="2413843at2"/>
<sequence>MKISWMAWWTVNVILFIAFIASSIFVWMRSVDAAGVEQTYTVKMISFFVLLLAFLIPLAIQIIWMIINLVIANNQKKQLANRQ</sequence>
<keyword evidence="1" id="KW-0812">Transmembrane</keyword>
<evidence type="ECO:0000313" key="2">
    <source>
        <dbReference type="EMBL" id="SDC37734.1"/>
    </source>
</evidence>
<evidence type="ECO:0000313" key="3">
    <source>
        <dbReference type="Proteomes" id="UP000198666"/>
    </source>
</evidence>
<evidence type="ECO:0008006" key="4">
    <source>
        <dbReference type="Google" id="ProtNLM"/>
    </source>
</evidence>
<feature type="transmembrane region" description="Helical" evidence="1">
    <location>
        <begin position="7"/>
        <end position="27"/>
    </location>
</feature>
<evidence type="ECO:0000256" key="1">
    <source>
        <dbReference type="SAM" id="Phobius"/>
    </source>
</evidence>
<accession>A0A1G6L3H4</accession>
<dbReference type="AlphaFoldDB" id="A0A1G6L3H4"/>
<dbReference type="InterPro" id="IPR025037">
    <property type="entry name" value="DUF3923"/>
</dbReference>
<dbReference type="EMBL" id="FMZB01000002">
    <property type="protein sequence ID" value="SDC37734.1"/>
    <property type="molecule type" value="Genomic_DNA"/>
</dbReference>
<dbReference type="Proteomes" id="UP000198666">
    <property type="component" value="Unassembled WGS sequence"/>
</dbReference>
<name>A0A1G6L3H4_9BACI</name>
<keyword evidence="1" id="KW-1133">Transmembrane helix</keyword>
<dbReference type="RefSeq" id="WP_093726084.1">
    <property type="nucleotide sequence ID" value="NZ_FMZB01000002.1"/>
</dbReference>
<protein>
    <recommendedName>
        <fullName evidence="4">DUF3923 family protein</fullName>
    </recommendedName>
</protein>